<keyword evidence="1" id="KW-0812">Transmembrane</keyword>
<reference evidence="3" key="1">
    <citation type="journal article" date="2019" name="Int. J. Syst. Evol. Microbiol.">
        <title>The Global Catalogue of Microorganisms (GCM) 10K type strain sequencing project: providing services to taxonomists for standard genome sequencing and annotation.</title>
        <authorList>
            <consortium name="The Broad Institute Genomics Platform"/>
            <consortium name="The Broad Institute Genome Sequencing Center for Infectious Disease"/>
            <person name="Wu L."/>
            <person name="Ma J."/>
        </authorList>
    </citation>
    <scope>NUCLEOTIDE SEQUENCE [LARGE SCALE GENOMIC DNA]</scope>
    <source>
        <strain evidence="3">JCM 18325</strain>
    </source>
</reference>
<protein>
    <submittedName>
        <fullName evidence="2">Uncharacterized protein</fullName>
    </submittedName>
</protein>
<proteinExistence type="predicted"/>
<evidence type="ECO:0000256" key="1">
    <source>
        <dbReference type="SAM" id="Phobius"/>
    </source>
</evidence>
<name>A0ABP9CCE3_9FLAO</name>
<keyword evidence="1" id="KW-0472">Membrane</keyword>
<keyword evidence="3" id="KW-1185">Reference proteome</keyword>
<evidence type="ECO:0000313" key="3">
    <source>
        <dbReference type="Proteomes" id="UP001501433"/>
    </source>
</evidence>
<sequence length="79" mass="9252">MLKKVRIINIICFVIRFFKMFYNGYVYEMLRVCVRGFSEGKSDASKQSNSCLYKESCVFVCEDFPKENQMQANKATHMG</sequence>
<gene>
    <name evidence="2" type="ORF">GCM10023330_12020</name>
</gene>
<dbReference type="EMBL" id="BAABJW010000002">
    <property type="protein sequence ID" value="GAA4807080.1"/>
    <property type="molecule type" value="Genomic_DNA"/>
</dbReference>
<keyword evidence="1" id="KW-1133">Transmembrane helix</keyword>
<evidence type="ECO:0000313" key="2">
    <source>
        <dbReference type="EMBL" id="GAA4807080.1"/>
    </source>
</evidence>
<comment type="caution">
    <text evidence="2">The sequence shown here is derived from an EMBL/GenBank/DDBJ whole genome shotgun (WGS) entry which is preliminary data.</text>
</comment>
<accession>A0ABP9CCE3</accession>
<feature type="transmembrane region" description="Helical" evidence="1">
    <location>
        <begin position="7"/>
        <end position="25"/>
    </location>
</feature>
<dbReference type="Proteomes" id="UP001501433">
    <property type="component" value="Unassembled WGS sequence"/>
</dbReference>
<organism evidence="2 3">
    <name type="scientific">Litoribaculum gwangyangense</name>
    <dbReference type="NCBI Taxonomy" id="1130722"/>
    <lineage>
        <taxon>Bacteria</taxon>
        <taxon>Pseudomonadati</taxon>
        <taxon>Bacteroidota</taxon>
        <taxon>Flavobacteriia</taxon>
        <taxon>Flavobacteriales</taxon>
        <taxon>Flavobacteriaceae</taxon>
        <taxon>Litoribaculum</taxon>
    </lineage>
</organism>